<dbReference type="PANTHER" id="PTHR18034">
    <property type="entry name" value="CELL CYCLE CONTROL PROTEIN CWF22-RELATED"/>
    <property type="match status" value="1"/>
</dbReference>
<evidence type="ECO:0000256" key="1">
    <source>
        <dbReference type="ARBA" id="ARBA00004123"/>
    </source>
</evidence>
<comment type="subcellular location">
    <subcellularLocation>
        <location evidence="1">Nucleus</location>
    </subcellularLocation>
</comment>
<proteinExistence type="predicted"/>
<keyword evidence="5" id="KW-1185">Reference proteome</keyword>
<dbReference type="InterPro" id="IPR003891">
    <property type="entry name" value="Initiation_fac_eIF4g_MI"/>
</dbReference>
<dbReference type="InterPro" id="IPR050781">
    <property type="entry name" value="CWC22_splicing_factor"/>
</dbReference>
<dbReference type="GO" id="GO:0042274">
    <property type="term" value="P:ribosomal small subunit biogenesis"/>
    <property type="evidence" value="ECO:0007669"/>
    <property type="project" value="TreeGrafter"/>
</dbReference>
<evidence type="ECO:0000259" key="3">
    <source>
        <dbReference type="PROSITE" id="PS51366"/>
    </source>
</evidence>
<accession>A0A2T9YPP1</accession>
<sequence>MKQTMRQNAEVVQPLKKFLSNLSRKSSIVAPEPINVNLDDIRNVETKGKWWLVGSYWAGSEKNTNKSSLSSIKQQSDPSDIANDSAYNELLLLSKAFRMNTDIRRTIFMQIMSSQDAVEAFEKCMKLGLKESQQREIIRVLLLLVAQIID</sequence>
<gene>
    <name evidence="4" type="ORF">BB560_005950</name>
</gene>
<dbReference type="PANTHER" id="PTHR18034:SF4">
    <property type="entry name" value="NUCLEOLAR MIF4G DOMAIN-CONTAINING PROTEIN 1"/>
    <property type="match status" value="1"/>
</dbReference>
<organism evidence="4 5">
    <name type="scientific">Smittium megazygosporum</name>
    <dbReference type="NCBI Taxonomy" id="133381"/>
    <lineage>
        <taxon>Eukaryota</taxon>
        <taxon>Fungi</taxon>
        <taxon>Fungi incertae sedis</taxon>
        <taxon>Zoopagomycota</taxon>
        <taxon>Kickxellomycotina</taxon>
        <taxon>Harpellomycetes</taxon>
        <taxon>Harpellales</taxon>
        <taxon>Legeriomycetaceae</taxon>
        <taxon>Smittium</taxon>
    </lineage>
</organism>
<evidence type="ECO:0000256" key="2">
    <source>
        <dbReference type="ARBA" id="ARBA00023242"/>
    </source>
</evidence>
<dbReference type="EMBL" id="MBFS01002649">
    <property type="protein sequence ID" value="PVU94320.1"/>
    <property type="molecule type" value="Genomic_DNA"/>
</dbReference>
<reference evidence="4 5" key="1">
    <citation type="journal article" date="2018" name="MBio">
        <title>Comparative Genomics Reveals the Core Gene Toolbox for the Fungus-Insect Symbiosis.</title>
        <authorList>
            <person name="Wang Y."/>
            <person name="Stata M."/>
            <person name="Wang W."/>
            <person name="Stajich J.E."/>
            <person name="White M.M."/>
            <person name="Moncalvo J.M."/>
        </authorList>
    </citation>
    <scope>NUCLEOTIDE SEQUENCE [LARGE SCALE GENOMIC DNA]</scope>
    <source>
        <strain evidence="4 5">SC-DP-2</strain>
    </source>
</reference>
<dbReference type="Pfam" id="PF02847">
    <property type="entry name" value="MA3"/>
    <property type="match status" value="1"/>
</dbReference>
<dbReference type="STRING" id="133381.A0A2T9YPP1"/>
<dbReference type="Proteomes" id="UP000245609">
    <property type="component" value="Unassembled WGS sequence"/>
</dbReference>
<dbReference type="OrthoDB" id="361797at2759"/>
<feature type="domain" description="MI" evidence="3">
    <location>
        <begin position="102"/>
        <end position="150"/>
    </location>
</feature>
<dbReference type="GO" id="GO:0003723">
    <property type="term" value="F:RNA binding"/>
    <property type="evidence" value="ECO:0007669"/>
    <property type="project" value="TreeGrafter"/>
</dbReference>
<dbReference type="PROSITE" id="PS51366">
    <property type="entry name" value="MI"/>
    <property type="match status" value="1"/>
</dbReference>
<dbReference type="AlphaFoldDB" id="A0A2T9YPP1"/>
<protein>
    <recommendedName>
        <fullName evidence="3">MI domain-containing protein</fullName>
    </recommendedName>
</protein>
<evidence type="ECO:0000313" key="5">
    <source>
        <dbReference type="Proteomes" id="UP000245609"/>
    </source>
</evidence>
<dbReference type="GO" id="GO:0005730">
    <property type="term" value="C:nucleolus"/>
    <property type="evidence" value="ECO:0007669"/>
    <property type="project" value="TreeGrafter"/>
</dbReference>
<keyword evidence="2" id="KW-0539">Nucleus</keyword>
<comment type="caution">
    <text evidence="4">The sequence shown here is derived from an EMBL/GenBank/DDBJ whole genome shotgun (WGS) entry which is preliminary data.</text>
</comment>
<evidence type="ECO:0000313" key="4">
    <source>
        <dbReference type="EMBL" id="PVU94320.1"/>
    </source>
</evidence>
<name>A0A2T9YPP1_9FUNG</name>